<name>A0A7R9DHS9_TIMCR</name>
<reference evidence="1" key="1">
    <citation type="submission" date="2020-11" db="EMBL/GenBank/DDBJ databases">
        <authorList>
            <person name="Tran Van P."/>
        </authorList>
    </citation>
    <scope>NUCLEOTIDE SEQUENCE</scope>
</reference>
<gene>
    <name evidence="1" type="ORF">TCEB3V08_LOCUS11918</name>
</gene>
<accession>A0A7R9DHS9</accession>
<proteinExistence type="predicted"/>
<sequence>MDKDVEEWNIVIAEGIIWFKGEVKIEAKITRPPKIVGGEPATVEEFPFILADMLEWGVLVNANKLCCVGSTVGDNKQPEQWASFMVRLSNTQKKHKLKVNAVRMRQIRNVNGKTLMDRVSN</sequence>
<dbReference type="AlphaFoldDB" id="A0A7R9DHS9"/>
<evidence type="ECO:0000313" key="1">
    <source>
        <dbReference type="EMBL" id="CAD7413893.1"/>
    </source>
</evidence>
<protein>
    <submittedName>
        <fullName evidence="1">Uncharacterized protein</fullName>
    </submittedName>
</protein>
<dbReference type="EMBL" id="OC324105">
    <property type="protein sequence ID" value="CAD7413893.1"/>
    <property type="molecule type" value="Genomic_DNA"/>
</dbReference>
<organism evidence="1">
    <name type="scientific">Timema cristinae</name>
    <name type="common">Walking stick</name>
    <dbReference type="NCBI Taxonomy" id="61476"/>
    <lineage>
        <taxon>Eukaryota</taxon>
        <taxon>Metazoa</taxon>
        <taxon>Ecdysozoa</taxon>
        <taxon>Arthropoda</taxon>
        <taxon>Hexapoda</taxon>
        <taxon>Insecta</taxon>
        <taxon>Pterygota</taxon>
        <taxon>Neoptera</taxon>
        <taxon>Polyneoptera</taxon>
        <taxon>Phasmatodea</taxon>
        <taxon>Timematodea</taxon>
        <taxon>Timematoidea</taxon>
        <taxon>Timematidae</taxon>
        <taxon>Timema</taxon>
    </lineage>
</organism>